<evidence type="ECO:0000256" key="1">
    <source>
        <dbReference type="SAM" id="Phobius"/>
    </source>
</evidence>
<dbReference type="PANTHER" id="PTHR34717">
    <property type="entry name" value="EG:BACR7A4.20 PROTEIN"/>
    <property type="match status" value="1"/>
</dbReference>
<dbReference type="Proteomes" id="UP001549921">
    <property type="component" value="Unassembled WGS sequence"/>
</dbReference>
<feature type="domain" description="DUF7064" evidence="2">
    <location>
        <begin position="280"/>
        <end position="406"/>
    </location>
</feature>
<evidence type="ECO:0000313" key="3">
    <source>
        <dbReference type="EMBL" id="KAL0841174.1"/>
    </source>
</evidence>
<feature type="transmembrane region" description="Helical" evidence="1">
    <location>
        <begin position="44"/>
        <end position="61"/>
    </location>
</feature>
<name>A0ABD0TDM4_LOXSC</name>
<accession>A0ABD0TDM4</accession>
<gene>
    <name evidence="3" type="ORF">ABMA28_014917</name>
</gene>
<evidence type="ECO:0000259" key="2">
    <source>
        <dbReference type="Pfam" id="PF23212"/>
    </source>
</evidence>
<keyword evidence="1" id="KW-0472">Membrane</keyword>
<sequence>MLQLLSTLFVPVMVPVLLVVIFRYLNAKEKQAVFGVYQVKNKNYWFKLVFMFIVLKIRQLIAHIKHLLAIEFGKSSDGTIHIHIEECELEQKYSLGNNPKAIDGVYFNGMSKDAAVICGLARRAGNVDSFLYLKVEGEELMLSPCLPDTYQVQTGDEAGEYKIQGLEIINYIPMRAWNIAYKGEMKLRSNPEKRVKVEMQATWSARWSPFKYDTQMSALCMAKDIAREQWSRDYFKTLKKLHQTHYEQMGFLKGTVTIDGKQHILNVPCVRDHSFGPFRDWRTFHRYVYHFIFLENGDCMAIGIVSQPAILSHLTIGYVCRNSDGSVFPIQSCDFQLYQHGEGQVLPKDYGFLYKADNKTHSIRVKVKDEEKFYIGQDRVSKFYERWCDVEIDGIKGYACVEWQYNNNMKS</sequence>
<evidence type="ECO:0000313" key="4">
    <source>
        <dbReference type="Proteomes" id="UP001549921"/>
    </source>
</evidence>
<keyword evidence="1" id="KW-0812">Transmembrane</keyword>
<dbReference type="EMBL" id="JBEDNZ010000006">
    <property type="protein sequence ID" value="KAL0841174.1"/>
    <property type="molecule type" value="Genomic_DNA"/>
</dbReference>
<dbReference type="PANTHER" id="PTHR34717:SF1">
    <property type="entry name" value="EG:BACR7A4.20 PROTEIN"/>
    <property type="match status" value="1"/>
</dbReference>
<feature type="transmembrane region" description="Helical" evidence="1">
    <location>
        <begin position="6"/>
        <end position="24"/>
    </location>
</feature>
<comment type="caution">
    <text evidence="3">The sequence shown here is derived from an EMBL/GenBank/DDBJ whole genome shotgun (WGS) entry which is preliminary data.</text>
</comment>
<dbReference type="Pfam" id="PF23212">
    <property type="entry name" value="DUF7064"/>
    <property type="match status" value="1"/>
</dbReference>
<protein>
    <recommendedName>
        <fullName evidence="2">DUF7064 domain-containing protein</fullName>
    </recommendedName>
</protein>
<keyword evidence="1" id="KW-1133">Transmembrane helix</keyword>
<proteinExistence type="predicted"/>
<reference evidence="3 4" key="1">
    <citation type="submission" date="2024-06" db="EMBL/GenBank/DDBJ databases">
        <title>A chromosome-level genome assembly of beet webworm, Loxostege sticticalis.</title>
        <authorList>
            <person name="Zhang Y."/>
        </authorList>
    </citation>
    <scope>NUCLEOTIDE SEQUENCE [LARGE SCALE GENOMIC DNA]</scope>
    <source>
        <strain evidence="3">AQ028</strain>
        <tissue evidence="3">Male pupae</tissue>
    </source>
</reference>
<organism evidence="3 4">
    <name type="scientific">Loxostege sticticalis</name>
    <name type="common">Beet webworm moth</name>
    <dbReference type="NCBI Taxonomy" id="481309"/>
    <lineage>
        <taxon>Eukaryota</taxon>
        <taxon>Metazoa</taxon>
        <taxon>Ecdysozoa</taxon>
        <taxon>Arthropoda</taxon>
        <taxon>Hexapoda</taxon>
        <taxon>Insecta</taxon>
        <taxon>Pterygota</taxon>
        <taxon>Neoptera</taxon>
        <taxon>Endopterygota</taxon>
        <taxon>Lepidoptera</taxon>
        <taxon>Glossata</taxon>
        <taxon>Ditrysia</taxon>
        <taxon>Pyraloidea</taxon>
        <taxon>Crambidae</taxon>
        <taxon>Pyraustinae</taxon>
        <taxon>Loxostege</taxon>
    </lineage>
</organism>
<dbReference type="AlphaFoldDB" id="A0ABD0TDM4"/>
<dbReference type="InterPro" id="IPR055492">
    <property type="entry name" value="DUF7064"/>
</dbReference>